<dbReference type="EMBL" id="KN835409">
    <property type="protein sequence ID" value="KIK38131.1"/>
    <property type="molecule type" value="Genomic_DNA"/>
</dbReference>
<organism evidence="1 2">
    <name type="scientific">Suillus luteus UH-Slu-Lm8-n1</name>
    <dbReference type="NCBI Taxonomy" id="930992"/>
    <lineage>
        <taxon>Eukaryota</taxon>
        <taxon>Fungi</taxon>
        <taxon>Dikarya</taxon>
        <taxon>Basidiomycota</taxon>
        <taxon>Agaricomycotina</taxon>
        <taxon>Agaricomycetes</taxon>
        <taxon>Agaricomycetidae</taxon>
        <taxon>Boletales</taxon>
        <taxon>Suillineae</taxon>
        <taxon>Suillaceae</taxon>
        <taxon>Suillus</taxon>
    </lineage>
</organism>
<dbReference type="HOGENOM" id="CLU_2980650_0_0_1"/>
<accession>A0A0D0A8S9</accession>
<protein>
    <submittedName>
        <fullName evidence="1">Uncharacterized protein</fullName>
    </submittedName>
</protein>
<reference evidence="1 2" key="1">
    <citation type="submission" date="2014-04" db="EMBL/GenBank/DDBJ databases">
        <authorList>
            <consortium name="DOE Joint Genome Institute"/>
            <person name="Kuo A."/>
            <person name="Ruytinx J."/>
            <person name="Rineau F."/>
            <person name="Colpaert J."/>
            <person name="Kohler A."/>
            <person name="Nagy L.G."/>
            <person name="Floudas D."/>
            <person name="Copeland A."/>
            <person name="Barry K.W."/>
            <person name="Cichocki N."/>
            <person name="Veneault-Fourrey C."/>
            <person name="LaButti K."/>
            <person name="Lindquist E.A."/>
            <person name="Lipzen A."/>
            <person name="Lundell T."/>
            <person name="Morin E."/>
            <person name="Murat C."/>
            <person name="Sun H."/>
            <person name="Tunlid A."/>
            <person name="Henrissat B."/>
            <person name="Grigoriev I.V."/>
            <person name="Hibbett D.S."/>
            <person name="Martin F."/>
            <person name="Nordberg H.P."/>
            <person name="Cantor M.N."/>
            <person name="Hua S.X."/>
        </authorList>
    </citation>
    <scope>NUCLEOTIDE SEQUENCE [LARGE SCALE GENOMIC DNA]</scope>
    <source>
        <strain evidence="1 2">UH-Slu-Lm8-n1</strain>
    </source>
</reference>
<name>A0A0D0A8S9_9AGAM</name>
<sequence>MREKLHERRELEDILADVEQSEAANLSRKRTHGGGERKDWKSGREFKSVRWIFLFNQF</sequence>
<dbReference type="AlphaFoldDB" id="A0A0D0A8S9"/>
<dbReference type="Proteomes" id="UP000054485">
    <property type="component" value="Unassembled WGS sequence"/>
</dbReference>
<proteinExistence type="predicted"/>
<reference evidence="2" key="2">
    <citation type="submission" date="2015-01" db="EMBL/GenBank/DDBJ databases">
        <title>Evolutionary Origins and Diversification of the Mycorrhizal Mutualists.</title>
        <authorList>
            <consortium name="DOE Joint Genome Institute"/>
            <consortium name="Mycorrhizal Genomics Consortium"/>
            <person name="Kohler A."/>
            <person name="Kuo A."/>
            <person name="Nagy L.G."/>
            <person name="Floudas D."/>
            <person name="Copeland A."/>
            <person name="Barry K.W."/>
            <person name="Cichocki N."/>
            <person name="Veneault-Fourrey C."/>
            <person name="LaButti K."/>
            <person name="Lindquist E.A."/>
            <person name="Lipzen A."/>
            <person name="Lundell T."/>
            <person name="Morin E."/>
            <person name="Murat C."/>
            <person name="Riley R."/>
            <person name="Ohm R."/>
            <person name="Sun H."/>
            <person name="Tunlid A."/>
            <person name="Henrissat B."/>
            <person name="Grigoriev I.V."/>
            <person name="Hibbett D.S."/>
            <person name="Martin F."/>
        </authorList>
    </citation>
    <scope>NUCLEOTIDE SEQUENCE [LARGE SCALE GENOMIC DNA]</scope>
    <source>
        <strain evidence="2">UH-Slu-Lm8-n1</strain>
    </source>
</reference>
<gene>
    <name evidence="1" type="ORF">CY34DRAFT_809669</name>
</gene>
<evidence type="ECO:0000313" key="2">
    <source>
        <dbReference type="Proteomes" id="UP000054485"/>
    </source>
</evidence>
<dbReference type="InParanoid" id="A0A0D0A8S9"/>
<evidence type="ECO:0000313" key="1">
    <source>
        <dbReference type="EMBL" id="KIK38131.1"/>
    </source>
</evidence>
<keyword evidence="2" id="KW-1185">Reference proteome</keyword>